<proteinExistence type="inferred from homology"/>
<dbReference type="EMBL" id="LGCK01000006">
    <property type="protein sequence ID" value="KPL73265.1"/>
    <property type="molecule type" value="Genomic_DNA"/>
</dbReference>
<dbReference type="PANTHER" id="PTHR43425">
    <property type="entry name" value="OXYGEN-INSENSITIVE NADPH NITROREDUCTASE"/>
    <property type="match status" value="1"/>
</dbReference>
<dbReference type="Proteomes" id="UP000050430">
    <property type="component" value="Unassembled WGS sequence"/>
</dbReference>
<dbReference type="InterPro" id="IPR000415">
    <property type="entry name" value="Nitroreductase-like"/>
</dbReference>
<evidence type="ECO:0000256" key="4">
    <source>
        <dbReference type="ARBA" id="ARBA00023002"/>
    </source>
</evidence>
<keyword evidence="7" id="KW-1185">Reference proteome</keyword>
<keyword evidence="4" id="KW-0560">Oxidoreductase</keyword>
<evidence type="ECO:0000259" key="5">
    <source>
        <dbReference type="Pfam" id="PF00881"/>
    </source>
</evidence>
<protein>
    <submittedName>
        <fullName evidence="6">Nitroreductase</fullName>
    </submittedName>
</protein>
<dbReference type="AlphaFoldDB" id="A0A0P6X1K1"/>
<evidence type="ECO:0000313" key="6">
    <source>
        <dbReference type="EMBL" id="KPL73265.1"/>
    </source>
</evidence>
<dbReference type="SUPFAM" id="SSF55469">
    <property type="entry name" value="FMN-dependent nitroreductase-like"/>
    <property type="match status" value="1"/>
</dbReference>
<dbReference type="STRING" id="229920.ADM99_03305"/>
<comment type="similarity">
    <text evidence="1">Belongs to the flavin oxidoreductase frp family.</text>
</comment>
<feature type="domain" description="Nitroreductase" evidence="5">
    <location>
        <begin position="8"/>
        <end position="172"/>
    </location>
</feature>
<dbReference type="Gene3D" id="3.40.109.10">
    <property type="entry name" value="NADH Oxidase"/>
    <property type="match status" value="1"/>
</dbReference>
<dbReference type="PATRIC" id="fig|229920.5.peg.2289"/>
<evidence type="ECO:0000256" key="1">
    <source>
        <dbReference type="ARBA" id="ARBA00008366"/>
    </source>
</evidence>
<dbReference type="InterPro" id="IPR029479">
    <property type="entry name" value="Nitroreductase"/>
</dbReference>
<accession>A0A0P6X1K1</accession>
<reference evidence="6 7" key="1">
    <citation type="submission" date="2015-07" db="EMBL/GenBank/DDBJ databases">
        <title>Genome sequence of Leptolinea tardivitalis DSM 16556.</title>
        <authorList>
            <person name="Hemp J."/>
            <person name="Ward L.M."/>
            <person name="Pace L.A."/>
            <person name="Fischer W.W."/>
        </authorList>
    </citation>
    <scope>NUCLEOTIDE SEQUENCE [LARGE SCALE GENOMIC DNA]</scope>
    <source>
        <strain evidence="6 7">YMTK-2</strain>
    </source>
</reference>
<keyword evidence="2" id="KW-0285">Flavoprotein</keyword>
<evidence type="ECO:0000256" key="2">
    <source>
        <dbReference type="ARBA" id="ARBA00022630"/>
    </source>
</evidence>
<keyword evidence="3" id="KW-0288">FMN</keyword>
<organism evidence="6 7">
    <name type="scientific">Leptolinea tardivitalis</name>
    <dbReference type="NCBI Taxonomy" id="229920"/>
    <lineage>
        <taxon>Bacteria</taxon>
        <taxon>Bacillati</taxon>
        <taxon>Chloroflexota</taxon>
        <taxon>Anaerolineae</taxon>
        <taxon>Anaerolineales</taxon>
        <taxon>Anaerolineaceae</taxon>
        <taxon>Leptolinea</taxon>
    </lineage>
</organism>
<dbReference type="Pfam" id="PF00881">
    <property type="entry name" value="Nitroreductase"/>
    <property type="match status" value="1"/>
</dbReference>
<dbReference type="RefSeq" id="WP_062421670.1">
    <property type="nucleotide sequence ID" value="NZ_BBYA01000009.1"/>
</dbReference>
<dbReference type="InterPro" id="IPR016446">
    <property type="entry name" value="Flavin_OxRdtase_Frp"/>
</dbReference>
<dbReference type="OrthoDB" id="9775805at2"/>
<evidence type="ECO:0000313" key="7">
    <source>
        <dbReference type="Proteomes" id="UP000050430"/>
    </source>
</evidence>
<dbReference type="GO" id="GO:0016491">
    <property type="term" value="F:oxidoreductase activity"/>
    <property type="evidence" value="ECO:0007669"/>
    <property type="project" value="UniProtKB-KW"/>
</dbReference>
<sequence>MNEVLETIHNRKSIRAFENKPVPYDVTETLLQAAMRAPTAGNMMLYTILKIDDQELKDKLAVSCDNQSFIARAPLLLVFLADYQRWYDYFLHCGVEELCRTRNLNLRKPGVGDLMLAVNDTLIAAQTTVIAAEALGLGSCYIGDILEKYEYHRDLFHLPKYVLPVTMLCIGYPREDAAERVKSRRFDEKYIVQRNRYYRLEGLELDMMFKESTRSKLVDGAVNAGQDFYLRKFASEFSVEMTRSVQAMMESWSQ</sequence>
<gene>
    <name evidence="6" type="ORF">ADM99_03305</name>
</gene>
<comment type="caution">
    <text evidence="6">The sequence shown here is derived from an EMBL/GenBank/DDBJ whole genome shotgun (WGS) entry which is preliminary data.</text>
</comment>
<name>A0A0P6X1K1_9CHLR</name>
<evidence type="ECO:0000256" key="3">
    <source>
        <dbReference type="ARBA" id="ARBA00022643"/>
    </source>
</evidence>
<dbReference type="PANTHER" id="PTHR43425:SF2">
    <property type="entry name" value="OXYGEN-INSENSITIVE NADPH NITROREDUCTASE"/>
    <property type="match status" value="1"/>
</dbReference>